<gene>
    <name evidence="5" type="primary">URE2_1</name>
    <name evidence="5" type="ORF">Q9L58_002608</name>
</gene>
<keyword evidence="6" id="KW-1185">Reference proteome</keyword>
<dbReference type="PROSITE" id="PS50405">
    <property type="entry name" value="GST_CTER"/>
    <property type="match status" value="1"/>
</dbReference>
<reference evidence="5 6" key="1">
    <citation type="submission" date="2024-02" db="EMBL/GenBank/DDBJ databases">
        <title>Discinaceae phylogenomics.</title>
        <authorList>
            <person name="Dirks A.C."/>
            <person name="James T.Y."/>
        </authorList>
    </citation>
    <scope>NUCLEOTIDE SEQUENCE [LARGE SCALE GENOMIC DNA]</scope>
    <source>
        <strain evidence="5 6">ACD0624</strain>
    </source>
</reference>
<dbReference type="GO" id="GO:0004364">
    <property type="term" value="F:glutathione transferase activity"/>
    <property type="evidence" value="ECO:0007669"/>
    <property type="project" value="UniProtKB-EC"/>
</dbReference>
<dbReference type="PANTHER" id="PTHR44051:SF3">
    <property type="entry name" value="TRANSCRIPTIONAL REGULATOR URE2"/>
    <property type="match status" value="1"/>
</dbReference>
<evidence type="ECO:0000259" key="3">
    <source>
        <dbReference type="PROSITE" id="PS50404"/>
    </source>
</evidence>
<comment type="caution">
    <text evidence="5">The sequence shown here is derived from an EMBL/GenBank/DDBJ whole genome shotgun (WGS) entry which is preliminary data.</text>
</comment>
<sequence>MTTTSTAPAHGKQFTLYSHSAGPNPWKVAIIFEELGLSYHSIHISFDVVKKAPYTDICANGRLPALVDHHNNDFTIWESGAMIMYLVGKYDPEEKISFKNYEDNASAVQWLMFQMSGQGPYFGQAGHFLWYHPKKLDSAINRYVDEIRRVLSVLEKELTDNNKEWLVGDRVSYADLSFVVWNWMLSRYPVEGWQKEYPKVAEWDRKLNARPSVVSCVAQRAAAIAAEAAEAK</sequence>
<dbReference type="InterPro" id="IPR010987">
    <property type="entry name" value="Glutathione-S-Trfase_C-like"/>
</dbReference>
<evidence type="ECO:0000313" key="5">
    <source>
        <dbReference type="EMBL" id="KAL0638306.1"/>
    </source>
</evidence>
<keyword evidence="5" id="KW-0808">Transferase</keyword>
<dbReference type="InterPro" id="IPR036282">
    <property type="entry name" value="Glutathione-S-Trfase_C_sf"/>
</dbReference>
<feature type="domain" description="GST C-terminal" evidence="4">
    <location>
        <begin position="100"/>
        <end position="224"/>
    </location>
</feature>
<evidence type="ECO:0000313" key="6">
    <source>
        <dbReference type="Proteomes" id="UP001447188"/>
    </source>
</evidence>
<dbReference type="Gene3D" id="1.20.1050.130">
    <property type="match status" value="1"/>
</dbReference>
<dbReference type="SFLD" id="SFLDG01151">
    <property type="entry name" value="Main.2:_Nu-like"/>
    <property type="match status" value="1"/>
</dbReference>
<protein>
    <submittedName>
        <fullName evidence="5">Glutathione S- transferase, nitrogen catabolite repression regulator</fullName>
        <ecNumber evidence="5">2.5.1.18</ecNumber>
    </submittedName>
</protein>
<dbReference type="SFLD" id="SFLDS00019">
    <property type="entry name" value="Glutathione_Transferase_(cytos"/>
    <property type="match status" value="1"/>
</dbReference>
<comment type="similarity">
    <text evidence="1 2">Belongs to the GST superfamily.</text>
</comment>
<dbReference type="SUPFAM" id="SSF47616">
    <property type="entry name" value="GST C-terminal domain-like"/>
    <property type="match status" value="1"/>
</dbReference>
<dbReference type="PROSITE" id="PS50404">
    <property type="entry name" value="GST_NTER"/>
    <property type="match status" value="1"/>
</dbReference>
<dbReference type="Proteomes" id="UP001447188">
    <property type="component" value="Unassembled WGS sequence"/>
</dbReference>
<dbReference type="EC" id="2.5.1.18" evidence="5"/>
<evidence type="ECO:0000256" key="2">
    <source>
        <dbReference type="RuleBase" id="RU003494"/>
    </source>
</evidence>
<accession>A0ABR3GRR4</accession>
<dbReference type="CDD" id="cd03048">
    <property type="entry name" value="GST_N_Ure2p_like"/>
    <property type="match status" value="1"/>
</dbReference>
<dbReference type="PANTHER" id="PTHR44051">
    <property type="entry name" value="GLUTATHIONE S-TRANSFERASE-RELATED"/>
    <property type="match status" value="1"/>
</dbReference>
<dbReference type="SFLD" id="SFLDG00358">
    <property type="entry name" value="Main_(cytGST)"/>
    <property type="match status" value="1"/>
</dbReference>
<dbReference type="Pfam" id="PF02798">
    <property type="entry name" value="GST_N"/>
    <property type="match status" value="1"/>
</dbReference>
<dbReference type="Pfam" id="PF00043">
    <property type="entry name" value="GST_C"/>
    <property type="match status" value="1"/>
</dbReference>
<evidence type="ECO:0000256" key="1">
    <source>
        <dbReference type="ARBA" id="ARBA00007409"/>
    </source>
</evidence>
<proteinExistence type="inferred from homology"/>
<dbReference type="InterPro" id="IPR004045">
    <property type="entry name" value="Glutathione_S-Trfase_N"/>
</dbReference>
<evidence type="ECO:0000259" key="4">
    <source>
        <dbReference type="PROSITE" id="PS50405"/>
    </source>
</evidence>
<feature type="domain" description="GST N-terminal" evidence="3">
    <location>
        <begin position="12"/>
        <end position="94"/>
    </location>
</feature>
<dbReference type="InterPro" id="IPR036249">
    <property type="entry name" value="Thioredoxin-like_sf"/>
</dbReference>
<dbReference type="InterPro" id="IPR004046">
    <property type="entry name" value="GST_C"/>
</dbReference>
<dbReference type="InterPro" id="IPR040079">
    <property type="entry name" value="Glutathione_S-Trfase"/>
</dbReference>
<dbReference type="EMBL" id="JBBBZM010000023">
    <property type="protein sequence ID" value="KAL0638306.1"/>
    <property type="molecule type" value="Genomic_DNA"/>
</dbReference>
<dbReference type="SUPFAM" id="SSF52833">
    <property type="entry name" value="Thioredoxin-like"/>
    <property type="match status" value="1"/>
</dbReference>
<organism evidence="5 6">
    <name type="scientific">Discina gigas</name>
    <dbReference type="NCBI Taxonomy" id="1032678"/>
    <lineage>
        <taxon>Eukaryota</taxon>
        <taxon>Fungi</taxon>
        <taxon>Dikarya</taxon>
        <taxon>Ascomycota</taxon>
        <taxon>Pezizomycotina</taxon>
        <taxon>Pezizomycetes</taxon>
        <taxon>Pezizales</taxon>
        <taxon>Discinaceae</taxon>
        <taxon>Discina</taxon>
    </lineage>
</organism>
<name>A0ABR3GRR4_9PEZI</name>